<dbReference type="PROSITE" id="PS50071">
    <property type="entry name" value="HOMEOBOX_2"/>
    <property type="match status" value="1"/>
</dbReference>
<protein>
    <recommendedName>
        <fullName evidence="11">Homeobox domain-containing protein</fullName>
    </recommendedName>
</protein>
<organism evidence="12 13">
    <name type="scientific">Aegilops tauschii subsp. strangulata</name>
    <name type="common">Goatgrass</name>
    <dbReference type="NCBI Taxonomy" id="200361"/>
    <lineage>
        <taxon>Eukaryota</taxon>
        <taxon>Viridiplantae</taxon>
        <taxon>Streptophyta</taxon>
        <taxon>Embryophyta</taxon>
        <taxon>Tracheophyta</taxon>
        <taxon>Spermatophyta</taxon>
        <taxon>Magnoliopsida</taxon>
        <taxon>Liliopsida</taxon>
        <taxon>Poales</taxon>
        <taxon>Poaceae</taxon>
        <taxon>BOP clade</taxon>
        <taxon>Pooideae</taxon>
        <taxon>Triticodae</taxon>
        <taxon>Triticeae</taxon>
        <taxon>Triticinae</taxon>
        <taxon>Aegilops</taxon>
    </lineage>
</organism>
<keyword evidence="6" id="KW-0804">Transcription</keyword>
<evidence type="ECO:0000313" key="12">
    <source>
        <dbReference type="EnsemblPlants" id="AET7Gv21031300.2"/>
    </source>
</evidence>
<dbReference type="PROSITE" id="PS00027">
    <property type="entry name" value="HOMEOBOX_1"/>
    <property type="match status" value="1"/>
</dbReference>
<evidence type="ECO:0000256" key="8">
    <source>
        <dbReference type="PROSITE-ProRule" id="PRU00108"/>
    </source>
</evidence>
<dbReference type="STRING" id="200361.A0A453SQS4"/>
<dbReference type="SMART" id="SM00340">
    <property type="entry name" value="HALZ"/>
    <property type="match status" value="1"/>
</dbReference>
<reference evidence="13" key="1">
    <citation type="journal article" date="2014" name="Science">
        <title>Ancient hybridizations among the ancestral genomes of bread wheat.</title>
        <authorList>
            <consortium name="International Wheat Genome Sequencing Consortium,"/>
            <person name="Marcussen T."/>
            <person name="Sandve S.R."/>
            <person name="Heier L."/>
            <person name="Spannagl M."/>
            <person name="Pfeifer M."/>
            <person name="Jakobsen K.S."/>
            <person name="Wulff B.B."/>
            <person name="Steuernagel B."/>
            <person name="Mayer K.F."/>
            <person name="Olsen O.A."/>
        </authorList>
    </citation>
    <scope>NUCLEOTIDE SEQUENCE [LARGE SCALE GENOMIC DNA]</scope>
    <source>
        <strain evidence="13">cv. AL8/78</strain>
    </source>
</reference>
<dbReference type="InterPro" id="IPR001356">
    <property type="entry name" value="HD"/>
</dbReference>
<feature type="compositionally biased region" description="Gly residues" evidence="10">
    <location>
        <begin position="85"/>
        <end position="95"/>
    </location>
</feature>
<feature type="DNA-binding region" description="Homeobox" evidence="8">
    <location>
        <begin position="96"/>
        <end position="155"/>
    </location>
</feature>
<accession>A0A453SQS4</accession>
<dbReference type="Gramene" id="AET7Gv21031300.2">
    <property type="protein sequence ID" value="AET7Gv21031300.2"/>
    <property type="gene ID" value="AET7Gv21031300"/>
</dbReference>
<dbReference type="EnsemblPlants" id="AET7Gv21031300.2">
    <property type="protein sequence ID" value="AET7Gv21031300.2"/>
    <property type="gene ID" value="AET7Gv21031300"/>
</dbReference>
<dbReference type="PANTHER" id="PTHR45714:SF78">
    <property type="entry name" value="HOMEOBOX-LEUCINE ZIPPER PROTEIN HOX18"/>
    <property type="match status" value="1"/>
</dbReference>
<evidence type="ECO:0000256" key="6">
    <source>
        <dbReference type="ARBA" id="ARBA00023163"/>
    </source>
</evidence>
<keyword evidence="7 8" id="KW-0539">Nucleus</keyword>
<dbReference type="GO" id="GO:0000981">
    <property type="term" value="F:DNA-binding transcription factor activity, RNA polymerase II-specific"/>
    <property type="evidence" value="ECO:0007669"/>
    <property type="project" value="InterPro"/>
</dbReference>
<evidence type="ECO:0000256" key="9">
    <source>
        <dbReference type="RuleBase" id="RU000682"/>
    </source>
</evidence>
<reference evidence="12" key="5">
    <citation type="journal article" date="2021" name="G3 (Bethesda)">
        <title>Aegilops tauschii genome assembly Aet v5.0 features greater sequence contiguity and improved annotation.</title>
        <authorList>
            <person name="Wang L."/>
            <person name="Zhu T."/>
            <person name="Rodriguez J.C."/>
            <person name="Deal K.R."/>
            <person name="Dubcovsky J."/>
            <person name="McGuire P.E."/>
            <person name="Lux T."/>
            <person name="Spannagl M."/>
            <person name="Mayer K.F.X."/>
            <person name="Baldrich P."/>
            <person name="Meyers B.C."/>
            <person name="Huo N."/>
            <person name="Gu Y.Q."/>
            <person name="Zhou H."/>
            <person name="Devos K.M."/>
            <person name="Bennetzen J.L."/>
            <person name="Unver T."/>
            <person name="Budak H."/>
            <person name="Gulick P.J."/>
            <person name="Galiba G."/>
            <person name="Kalapos B."/>
            <person name="Nelson D.R."/>
            <person name="Li P."/>
            <person name="You F.M."/>
            <person name="Luo M.C."/>
            <person name="Dvorak J."/>
        </authorList>
    </citation>
    <scope>NUCLEOTIDE SEQUENCE [LARGE SCALE GENOMIC DNA]</scope>
    <source>
        <strain evidence="12">cv. AL8/78</strain>
    </source>
</reference>
<dbReference type="SMART" id="SM00389">
    <property type="entry name" value="HOX"/>
    <property type="match status" value="1"/>
</dbReference>
<dbReference type="CDD" id="cd00086">
    <property type="entry name" value="homeodomain"/>
    <property type="match status" value="1"/>
</dbReference>
<feature type="domain" description="Homeobox" evidence="11">
    <location>
        <begin position="94"/>
        <end position="154"/>
    </location>
</feature>
<feature type="compositionally biased region" description="Basic and acidic residues" evidence="10">
    <location>
        <begin position="21"/>
        <end position="51"/>
    </location>
</feature>
<dbReference type="InterPro" id="IPR003106">
    <property type="entry name" value="Leu_zip_homeo"/>
</dbReference>
<comment type="subcellular location">
    <subcellularLocation>
        <location evidence="1 8 9">Nucleus</location>
    </subcellularLocation>
</comment>
<dbReference type="Pfam" id="PF02183">
    <property type="entry name" value="HALZ"/>
    <property type="match status" value="1"/>
</dbReference>
<proteinExistence type="inferred from homology"/>
<evidence type="ECO:0000259" key="11">
    <source>
        <dbReference type="PROSITE" id="PS50071"/>
    </source>
</evidence>
<sequence length="236" mass="26187">MERRDLGAWLGLATGGGAAWHTHDGERRPDPVRLDELFPQRGKEERDHGEQVARNTGGKGARRKIKVGGDDEGRSSSSNGPCLSDGGGSDGGGGGGRRKKLRLTKEQCALLEGSFRAHNILSHVQKQELARQLNLSSRQVEVWFQNRRARTKLKQTEVDCEFLKRWCESLTHENQQLKHELLELRRSAVAPVAAGSKLFAQLPRAAAMMNLCPSCEKVSSYLFVLIRNNCSWTGSE</sequence>
<dbReference type="GO" id="GO:0043565">
    <property type="term" value="F:sequence-specific DNA binding"/>
    <property type="evidence" value="ECO:0007669"/>
    <property type="project" value="InterPro"/>
</dbReference>
<dbReference type="PANTHER" id="PTHR45714">
    <property type="entry name" value="HOMEOBOX-LEUCINE ZIPPER PROTEIN HAT14"/>
    <property type="match status" value="1"/>
</dbReference>
<keyword evidence="3" id="KW-0805">Transcription regulation</keyword>
<evidence type="ECO:0000256" key="4">
    <source>
        <dbReference type="ARBA" id="ARBA00023125"/>
    </source>
</evidence>
<dbReference type="AlphaFoldDB" id="A0A453SQS4"/>
<reference evidence="12" key="3">
    <citation type="journal article" date="2017" name="Nature">
        <title>Genome sequence of the progenitor of the wheat D genome Aegilops tauschii.</title>
        <authorList>
            <person name="Luo M.C."/>
            <person name="Gu Y.Q."/>
            <person name="Puiu D."/>
            <person name="Wang H."/>
            <person name="Twardziok S.O."/>
            <person name="Deal K.R."/>
            <person name="Huo N."/>
            <person name="Zhu T."/>
            <person name="Wang L."/>
            <person name="Wang Y."/>
            <person name="McGuire P.E."/>
            <person name="Liu S."/>
            <person name="Long H."/>
            <person name="Ramasamy R.K."/>
            <person name="Rodriguez J.C."/>
            <person name="Van S.L."/>
            <person name="Yuan L."/>
            <person name="Wang Z."/>
            <person name="Xia Z."/>
            <person name="Xiao L."/>
            <person name="Anderson O.D."/>
            <person name="Ouyang S."/>
            <person name="Liang Y."/>
            <person name="Zimin A.V."/>
            <person name="Pertea G."/>
            <person name="Qi P."/>
            <person name="Bennetzen J.L."/>
            <person name="Dai X."/>
            <person name="Dawson M.W."/>
            <person name="Muller H.G."/>
            <person name="Kugler K."/>
            <person name="Rivarola-Duarte L."/>
            <person name="Spannagl M."/>
            <person name="Mayer K.F.X."/>
            <person name="Lu F.H."/>
            <person name="Bevan M.W."/>
            <person name="Leroy P."/>
            <person name="Li P."/>
            <person name="You F.M."/>
            <person name="Sun Q."/>
            <person name="Liu Z."/>
            <person name="Lyons E."/>
            <person name="Wicker T."/>
            <person name="Salzberg S.L."/>
            <person name="Devos K.M."/>
            <person name="Dvorak J."/>
        </authorList>
    </citation>
    <scope>NUCLEOTIDE SEQUENCE [LARGE SCALE GENOMIC DNA]</scope>
    <source>
        <strain evidence="12">cv. AL8/78</strain>
    </source>
</reference>
<evidence type="ECO:0000256" key="10">
    <source>
        <dbReference type="SAM" id="MobiDB-lite"/>
    </source>
</evidence>
<dbReference type="GO" id="GO:0005634">
    <property type="term" value="C:nucleus"/>
    <property type="evidence" value="ECO:0007669"/>
    <property type="project" value="UniProtKB-SubCell"/>
</dbReference>
<dbReference type="Proteomes" id="UP000015105">
    <property type="component" value="Chromosome 7D"/>
</dbReference>
<comment type="similarity">
    <text evidence="2">Belongs to the HD-ZIP homeobox family. Class II subfamily.</text>
</comment>
<evidence type="ECO:0000256" key="2">
    <source>
        <dbReference type="ARBA" id="ARBA00006074"/>
    </source>
</evidence>
<dbReference type="InterPro" id="IPR017970">
    <property type="entry name" value="Homeobox_CS"/>
</dbReference>
<reference evidence="13" key="2">
    <citation type="journal article" date="2017" name="Nat. Plants">
        <title>The Aegilops tauschii genome reveals multiple impacts of transposons.</title>
        <authorList>
            <person name="Zhao G."/>
            <person name="Zou C."/>
            <person name="Li K."/>
            <person name="Wang K."/>
            <person name="Li T."/>
            <person name="Gao L."/>
            <person name="Zhang X."/>
            <person name="Wang H."/>
            <person name="Yang Z."/>
            <person name="Liu X."/>
            <person name="Jiang W."/>
            <person name="Mao L."/>
            <person name="Kong X."/>
            <person name="Jiao Y."/>
            <person name="Jia J."/>
        </authorList>
    </citation>
    <scope>NUCLEOTIDE SEQUENCE [LARGE SCALE GENOMIC DNA]</scope>
    <source>
        <strain evidence="13">cv. AL8/78</strain>
    </source>
</reference>
<name>A0A453SQS4_AEGTS</name>
<evidence type="ECO:0000256" key="3">
    <source>
        <dbReference type="ARBA" id="ARBA00023015"/>
    </source>
</evidence>
<dbReference type="SUPFAM" id="SSF46689">
    <property type="entry name" value="Homeodomain-like"/>
    <property type="match status" value="1"/>
</dbReference>
<evidence type="ECO:0000256" key="5">
    <source>
        <dbReference type="ARBA" id="ARBA00023155"/>
    </source>
</evidence>
<feature type="region of interest" description="Disordered" evidence="10">
    <location>
        <begin position="14"/>
        <end position="99"/>
    </location>
</feature>
<dbReference type="InterPro" id="IPR050762">
    <property type="entry name" value="HD-ZIP_Homeobox_LZ_Class_II"/>
</dbReference>
<reference evidence="12" key="4">
    <citation type="submission" date="2019-03" db="UniProtKB">
        <authorList>
            <consortium name="EnsemblPlants"/>
        </authorList>
    </citation>
    <scope>IDENTIFICATION</scope>
</reference>
<keyword evidence="13" id="KW-1185">Reference proteome</keyword>
<keyword evidence="4 8" id="KW-0238">DNA-binding</keyword>
<dbReference type="Pfam" id="PF00046">
    <property type="entry name" value="Homeodomain"/>
    <property type="match status" value="1"/>
</dbReference>
<evidence type="ECO:0000313" key="13">
    <source>
        <dbReference type="Proteomes" id="UP000015105"/>
    </source>
</evidence>
<evidence type="ECO:0000256" key="1">
    <source>
        <dbReference type="ARBA" id="ARBA00004123"/>
    </source>
</evidence>
<dbReference type="Gene3D" id="1.10.10.60">
    <property type="entry name" value="Homeodomain-like"/>
    <property type="match status" value="1"/>
</dbReference>
<dbReference type="InterPro" id="IPR009057">
    <property type="entry name" value="Homeodomain-like_sf"/>
</dbReference>
<keyword evidence="5 8" id="KW-0371">Homeobox</keyword>
<evidence type="ECO:0000256" key="7">
    <source>
        <dbReference type="ARBA" id="ARBA00023242"/>
    </source>
</evidence>